<accession>A0A2X4TLW0</accession>
<dbReference type="AlphaFoldDB" id="A0A2X4TLW0"/>
<dbReference type="Gene3D" id="3.30.1890.10">
    <property type="entry name" value="FepE-like"/>
    <property type="match status" value="1"/>
</dbReference>
<evidence type="ECO:0000313" key="1">
    <source>
        <dbReference type="EMBL" id="SQI28181.1"/>
    </source>
</evidence>
<dbReference type="Proteomes" id="UP000248731">
    <property type="component" value="Chromosome 1"/>
</dbReference>
<dbReference type="EMBL" id="LS483466">
    <property type="protein sequence ID" value="SQI28181.1"/>
    <property type="molecule type" value="Genomic_DNA"/>
</dbReference>
<dbReference type="SUPFAM" id="SSF160355">
    <property type="entry name" value="Bacterial polysaccharide co-polymerase-like"/>
    <property type="match status" value="1"/>
</dbReference>
<keyword evidence="2" id="KW-1185">Reference proteome</keyword>
<name>A0A2X4TLW0_SALER</name>
<proteinExistence type="predicted"/>
<protein>
    <submittedName>
        <fullName evidence="1">Lipopolysaccharide biosynthesis protein</fullName>
    </submittedName>
</protein>
<sequence length="66" mass="7742">MNYRTQSFFLLGRPMLQARLENLQAVGPAFDLDYFQNRAMLNTLNVGPTLDLVFRPIVICVRRRNR</sequence>
<gene>
    <name evidence="1" type="primary">wzzE_1</name>
    <name evidence="1" type="ORF">NCTC7307_05630</name>
</gene>
<evidence type="ECO:0000313" key="2">
    <source>
        <dbReference type="Proteomes" id="UP000248731"/>
    </source>
</evidence>
<reference evidence="1 2" key="1">
    <citation type="submission" date="2018-06" db="EMBL/GenBank/DDBJ databases">
        <authorList>
            <consortium name="Pathogen Informatics"/>
            <person name="Doyle S."/>
        </authorList>
    </citation>
    <scope>NUCLEOTIDE SEQUENCE [LARGE SCALE GENOMIC DNA]</scope>
    <source>
        <strain evidence="1 2">NCTC7307</strain>
    </source>
</reference>
<organism evidence="1 2">
    <name type="scientific">Salmonella enterica subsp. arizonae</name>
    <dbReference type="NCBI Taxonomy" id="59203"/>
    <lineage>
        <taxon>Bacteria</taxon>
        <taxon>Pseudomonadati</taxon>
        <taxon>Pseudomonadota</taxon>
        <taxon>Gammaproteobacteria</taxon>
        <taxon>Enterobacterales</taxon>
        <taxon>Enterobacteriaceae</taxon>
        <taxon>Salmonella</taxon>
    </lineage>
</organism>